<dbReference type="PRINTS" id="PR00954">
    <property type="entry name" value="FLGMOTORFLIG"/>
</dbReference>
<evidence type="ECO:0000256" key="6">
    <source>
        <dbReference type="ARBA" id="ARBA00022500"/>
    </source>
</evidence>
<dbReference type="RefSeq" id="WP_085892869.1">
    <property type="nucleotide sequence ID" value="NZ_FWFL01000006.1"/>
</dbReference>
<keyword evidence="15" id="KW-1185">Reference proteome</keyword>
<keyword evidence="14" id="KW-0966">Cell projection</keyword>
<evidence type="ECO:0000256" key="3">
    <source>
        <dbReference type="ARBA" id="ARBA00010299"/>
    </source>
</evidence>
<name>A0A1Y5SXX8_9RHOB</name>
<evidence type="ECO:0000256" key="2">
    <source>
        <dbReference type="ARBA" id="ARBA00004413"/>
    </source>
</evidence>
<dbReference type="InterPro" id="IPR032779">
    <property type="entry name" value="FliG_M"/>
</dbReference>
<dbReference type="Pfam" id="PF14841">
    <property type="entry name" value="FliG_M"/>
    <property type="match status" value="1"/>
</dbReference>
<comment type="function">
    <text evidence="10">FliG is one of three proteins (FliG, FliN, FliM) that forms the rotor-mounted switch complex (C ring), located at the base of the basal body. This complex interacts with the CheY and CheZ chemotaxis proteins, in addition to contacting components of the motor that determine the direction of flagellar rotation.</text>
</comment>
<dbReference type="OrthoDB" id="7616820at2"/>
<keyword evidence="14" id="KW-0282">Flagellum</keyword>
<dbReference type="SUPFAM" id="SSF48029">
    <property type="entry name" value="FliG"/>
    <property type="match status" value="2"/>
</dbReference>
<feature type="domain" description="Flagellar motor switch protein FliG middle" evidence="12">
    <location>
        <begin position="134"/>
        <end position="205"/>
    </location>
</feature>
<evidence type="ECO:0000256" key="7">
    <source>
        <dbReference type="ARBA" id="ARBA00022779"/>
    </source>
</evidence>
<evidence type="ECO:0000313" key="14">
    <source>
        <dbReference type="EMBL" id="SLN50778.1"/>
    </source>
</evidence>
<dbReference type="AlphaFoldDB" id="A0A1Y5SXX8"/>
<dbReference type="Proteomes" id="UP000193827">
    <property type="component" value="Unassembled WGS sequence"/>
</dbReference>
<dbReference type="InterPro" id="IPR023087">
    <property type="entry name" value="Flg_Motor_Flig_C"/>
</dbReference>
<evidence type="ECO:0000256" key="5">
    <source>
        <dbReference type="ARBA" id="ARBA00022475"/>
    </source>
</evidence>
<comment type="similarity">
    <text evidence="3">Belongs to the FliG family.</text>
</comment>
<protein>
    <recommendedName>
        <fullName evidence="4">Flagellar motor switch protein FliG</fullName>
    </recommendedName>
</protein>
<dbReference type="Pfam" id="PF01706">
    <property type="entry name" value="FliG_C"/>
    <property type="match status" value="1"/>
</dbReference>
<dbReference type="Pfam" id="PF14842">
    <property type="entry name" value="FliG_N"/>
    <property type="match status" value="1"/>
</dbReference>
<dbReference type="EMBL" id="FWFL01000006">
    <property type="protein sequence ID" value="SLN50778.1"/>
    <property type="molecule type" value="Genomic_DNA"/>
</dbReference>
<dbReference type="InterPro" id="IPR011002">
    <property type="entry name" value="FliG_a-hlx"/>
</dbReference>
<comment type="subcellular location">
    <subcellularLocation>
        <location evidence="1">Bacterial flagellum basal body</location>
    </subcellularLocation>
    <subcellularLocation>
        <location evidence="2">Cell membrane</location>
        <topology evidence="2">Peripheral membrane protein</topology>
        <orientation evidence="2">Cytoplasmic side</orientation>
    </subcellularLocation>
</comment>
<dbReference type="PANTHER" id="PTHR30534">
    <property type="entry name" value="FLAGELLAR MOTOR SWITCH PROTEIN FLIG"/>
    <property type="match status" value="1"/>
</dbReference>
<evidence type="ECO:0000256" key="8">
    <source>
        <dbReference type="ARBA" id="ARBA00023136"/>
    </source>
</evidence>
<gene>
    <name evidence="14" type="primary">fliG</name>
    <name evidence="14" type="ORF">PEL8287_02653</name>
</gene>
<feature type="domain" description="Flagellar motor switch protein FliG C-terminal" evidence="11">
    <location>
        <begin position="234"/>
        <end position="345"/>
    </location>
</feature>
<dbReference type="GO" id="GO:0005886">
    <property type="term" value="C:plasma membrane"/>
    <property type="evidence" value="ECO:0007669"/>
    <property type="project" value="UniProtKB-SubCell"/>
</dbReference>
<dbReference type="InterPro" id="IPR028263">
    <property type="entry name" value="FliG_N"/>
</dbReference>
<evidence type="ECO:0000256" key="4">
    <source>
        <dbReference type="ARBA" id="ARBA00021870"/>
    </source>
</evidence>
<evidence type="ECO:0000259" key="13">
    <source>
        <dbReference type="Pfam" id="PF14842"/>
    </source>
</evidence>
<keyword evidence="14" id="KW-0969">Cilium</keyword>
<keyword evidence="9" id="KW-0975">Bacterial flagellum</keyword>
<keyword evidence="5" id="KW-1003">Cell membrane</keyword>
<evidence type="ECO:0000256" key="10">
    <source>
        <dbReference type="ARBA" id="ARBA00025598"/>
    </source>
</evidence>
<keyword evidence="8" id="KW-0472">Membrane</keyword>
<dbReference type="GO" id="GO:0006935">
    <property type="term" value="P:chemotaxis"/>
    <property type="evidence" value="ECO:0007669"/>
    <property type="project" value="UniProtKB-KW"/>
</dbReference>
<dbReference type="GO" id="GO:0003774">
    <property type="term" value="F:cytoskeletal motor activity"/>
    <property type="evidence" value="ECO:0007669"/>
    <property type="project" value="InterPro"/>
</dbReference>
<evidence type="ECO:0000256" key="1">
    <source>
        <dbReference type="ARBA" id="ARBA00004117"/>
    </source>
</evidence>
<evidence type="ECO:0000259" key="12">
    <source>
        <dbReference type="Pfam" id="PF14841"/>
    </source>
</evidence>
<keyword evidence="7" id="KW-0283">Flagellar rotation</keyword>
<reference evidence="14 15" key="1">
    <citation type="submission" date="2017-03" db="EMBL/GenBank/DDBJ databases">
        <authorList>
            <person name="Afonso C.L."/>
            <person name="Miller P.J."/>
            <person name="Scott M.A."/>
            <person name="Spackman E."/>
            <person name="Goraichik I."/>
            <person name="Dimitrov K.M."/>
            <person name="Suarez D.L."/>
            <person name="Swayne D.E."/>
        </authorList>
    </citation>
    <scope>NUCLEOTIDE SEQUENCE [LARGE SCALE GENOMIC DNA]</scope>
    <source>
        <strain evidence="14 15">CECT 8287</strain>
    </source>
</reference>
<evidence type="ECO:0000313" key="15">
    <source>
        <dbReference type="Proteomes" id="UP000193827"/>
    </source>
</evidence>
<dbReference type="GO" id="GO:0071973">
    <property type="term" value="P:bacterial-type flagellum-dependent cell motility"/>
    <property type="evidence" value="ECO:0007669"/>
    <property type="project" value="InterPro"/>
</dbReference>
<dbReference type="GO" id="GO:0009425">
    <property type="term" value="C:bacterial-type flagellum basal body"/>
    <property type="evidence" value="ECO:0007669"/>
    <property type="project" value="UniProtKB-SubCell"/>
</dbReference>
<proteinExistence type="inferred from homology"/>
<evidence type="ECO:0000256" key="9">
    <source>
        <dbReference type="ARBA" id="ARBA00023143"/>
    </source>
</evidence>
<dbReference type="PANTHER" id="PTHR30534:SF0">
    <property type="entry name" value="FLAGELLAR MOTOR SWITCH PROTEIN FLIG"/>
    <property type="match status" value="1"/>
</dbReference>
<feature type="domain" description="Flagellar motor switch protein FliG N-terminal" evidence="13">
    <location>
        <begin position="22"/>
        <end position="124"/>
    </location>
</feature>
<evidence type="ECO:0000259" key="11">
    <source>
        <dbReference type="Pfam" id="PF01706"/>
    </source>
</evidence>
<organism evidence="14 15">
    <name type="scientific">Roseovarius litorisediminis</name>
    <dbReference type="NCBI Taxonomy" id="1312363"/>
    <lineage>
        <taxon>Bacteria</taxon>
        <taxon>Pseudomonadati</taxon>
        <taxon>Pseudomonadota</taxon>
        <taxon>Alphaproteobacteria</taxon>
        <taxon>Rhodobacterales</taxon>
        <taxon>Roseobacteraceae</taxon>
        <taxon>Roseovarius</taxon>
    </lineage>
</organism>
<accession>A0A1Y5SXX8</accession>
<keyword evidence="6" id="KW-0145">Chemotaxis</keyword>
<dbReference type="Gene3D" id="1.10.220.30">
    <property type="match status" value="3"/>
</dbReference>
<dbReference type="InterPro" id="IPR000090">
    <property type="entry name" value="Flg_Motor_Flig"/>
</dbReference>
<sequence>MTDATQLARLSSSKPLTGAARLTRKQKAAIIVRFLLNEGADIPLKDLPDPLQAALTTQMGSMRYVDRTTLADVVAEFAAELEAMGLTFPRGVAGALSALDGRISPQTATRLRKEAGVRQFGDPWEQVRSAKIEALLPIAEQESTEVAAVMLSKLDVAHAAALLGKLPGDKARRITYAVSQTEAVTPDAVDRIGLSLAAQLHDVPETAFESGPVERVGAILNYSPAITRDDVLAGLDETDMDFASLVRKAIFTFANIPERLNPVDIPKVTREVDQAVLVTALSAASGGDLASVADFLLENMSKRMAETIREEIQELGKVKIRVGEEAMTEVVNAIRTLEAGGEITLVLPDDDADAEEGEG</sequence>